<feature type="domain" description="SIS" evidence="13">
    <location>
        <begin position="57"/>
        <end position="220"/>
    </location>
</feature>
<dbReference type="Pfam" id="PF22645">
    <property type="entry name" value="GKRP_SIS_N"/>
    <property type="match status" value="1"/>
</dbReference>
<dbReference type="InterPro" id="IPR046348">
    <property type="entry name" value="SIS_dom_sf"/>
</dbReference>
<comment type="subunit">
    <text evidence="1 12">Homodimer.</text>
</comment>
<comment type="similarity">
    <text evidence="7 12">Belongs to the GCKR-like family. MurNAc-6-P etherase subfamily.</text>
</comment>
<name>A0A1U9K8I9_9BACL</name>
<dbReference type="RefSeq" id="WP_077720216.1">
    <property type="nucleotide sequence ID" value="NZ_CP019699.1"/>
</dbReference>
<dbReference type="GO" id="GO:0016835">
    <property type="term" value="F:carbon-oxygen lyase activity"/>
    <property type="evidence" value="ECO:0007669"/>
    <property type="project" value="UniProtKB-UniRule"/>
</dbReference>
<dbReference type="EC" id="4.2.1.126" evidence="8 12"/>
<gene>
    <name evidence="12" type="primary">murQ</name>
    <name evidence="14" type="ORF">B0W44_11855</name>
</gene>
<protein>
    <recommendedName>
        <fullName evidence="9 12">N-acetylmuramic acid 6-phosphate etherase</fullName>
        <shortName evidence="12">MurNAc-6-P etherase</shortName>
        <ecNumber evidence="8 12">4.2.1.126</ecNumber>
    </recommendedName>
    <alternativeName>
        <fullName evidence="11 12">N-acetylmuramic acid 6-phosphate hydrolase</fullName>
    </alternativeName>
    <alternativeName>
        <fullName evidence="10 12">N-acetylmuramic acid 6-phosphate lyase</fullName>
    </alternativeName>
</protein>
<comment type="pathway">
    <text evidence="5">Amino-sugar metabolism; 1,6-anhydro-N-acetylmuramate degradation.</text>
</comment>
<comment type="catalytic activity">
    <reaction evidence="4 12">
        <text>N-acetyl-D-muramate 6-phosphate + H2O = N-acetyl-D-glucosamine 6-phosphate + (R)-lactate</text>
        <dbReference type="Rhea" id="RHEA:26410"/>
        <dbReference type="ChEBI" id="CHEBI:15377"/>
        <dbReference type="ChEBI" id="CHEBI:16004"/>
        <dbReference type="ChEBI" id="CHEBI:57513"/>
        <dbReference type="ChEBI" id="CHEBI:58722"/>
        <dbReference type="EC" id="4.2.1.126"/>
    </reaction>
</comment>
<dbReference type="InterPro" id="IPR040190">
    <property type="entry name" value="MURQ/GCKR"/>
</dbReference>
<dbReference type="OrthoDB" id="9813395at2"/>
<evidence type="ECO:0000256" key="2">
    <source>
        <dbReference type="ARBA" id="ARBA00023239"/>
    </source>
</evidence>
<comment type="pathway">
    <text evidence="6">Cell wall biogenesis.</text>
</comment>
<dbReference type="PANTHER" id="PTHR10088">
    <property type="entry name" value="GLUCOKINASE REGULATORY PROTEIN"/>
    <property type="match status" value="1"/>
</dbReference>
<evidence type="ECO:0000256" key="12">
    <source>
        <dbReference type="HAMAP-Rule" id="MF_00068"/>
    </source>
</evidence>
<evidence type="ECO:0000256" key="9">
    <source>
        <dbReference type="ARBA" id="ARBA00070061"/>
    </source>
</evidence>
<evidence type="ECO:0000313" key="15">
    <source>
        <dbReference type="Proteomes" id="UP000188603"/>
    </source>
</evidence>
<dbReference type="InterPro" id="IPR005488">
    <property type="entry name" value="Etherase_MurQ"/>
</dbReference>
<dbReference type="SUPFAM" id="SSF53697">
    <property type="entry name" value="SIS domain"/>
    <property type="match status" value="1"/>
</dbReference>
<evidence type="ECO:0000256" key="8">
    <source>
        <dbReference type="ARBA" id="ARBA00067056"/>
    </source>
</evidence>
<dbReference type="Proteomes" id="UP000188603">
    <property type="component" value="Chromosome"/>
</dbReference>
<feature type="active site" evidence="12">
    <location>
        <position position="116"/>
    </location>
</feature>
<evidence type="ECO:0000256" key="6">
    <source>
        <dbReference type="ARBA" id="ARBA00060672"/>
    </source>
</evidence>
<keyword evidence="15" id="KW-1185">Reference proteome</keyword>
<evidence type="ECO:0000256" key="10">
    <source>
        <dbReference type="ARBA" id="ARBA00077905"/>
    </source>
</evidence>
<dbReference type="GO" id="GO:0046348">
    <property type="term" value="P:amino sugar catabolic process"/>
    <property type="evidence" value="ECO:0007669"/>
    <property type="project" value="InterPro"/>
</dbReference>
<dbReference type="GO" id="GO:0009254">
    <property type="term" value="P:peptidoglycan turnover"/>
    <property type="evidence" value="ECO:0007669"/>
    <property type="project" value="TreeGrafter"/>
</dbReference>
<dbReference type="EMBL" id="CP019699">
    <property type="protein sequence ID" value="AQS56352.1"/>
    <property type="molecule type" value="Genomic_DNA"/>
</dbReference>
<dbReference type="HAMAP" id="MF_00068">
    <property type="entry name" value="MurQ"/>
    <property type="match status" value="1"/>
</dbReference>
<feature type="active site" description="Proton donor" evidence="12">
    <location>
        <position position="85"/>
    </location>
</feature>
<reference evidence="14 15" key="1">
    <citation type="journal article" date="2015" name="Int. J. Syst. Evol. Microbiol.">
        <title>Novibacillus thermophilus gen. nov., sp. nov., a Gram-staining-negative and moderately thermophilic member of the family Thermoactinomycetaceae.</title>
        <authorList>
            <person name="Yang G."/>
            <person name="Chen J."/>
            <person name="Zhou S."/>
        </authorList>
    </citation>
    <scope>NUCLEOTIDE SEQUENCE [LARGE SCALE GENOMIC DNA]</scope>
    <source>
        <strain evidence="14 15">SG-1</strain>
    </source>
</reference>
<dbReference type="InterPro" id="IPR001347">
    <property type="entry name" value="SIS_dom"/>
</dbReference>
<evidence type="ECO:0000259" key="13">
    <source>
        <dbReference type="PROSITE" id="PS51464"/>
    </source>
</evidence>
<dbReference type="NCBIfam" id="TIGR00274">
    <property type="entry name" value="N-acetylmuramic acid 6-phosphate etherase"/>
    <property type="match status" value="1"/>
</dbReference>
<evidence type="ECO:0000256" key="3">
    <source>
        <dbReference type="ARBA" id="ARBA00023277"/>
    </source>
</evidence>
<evidence type="ECO:0000256" key="5">
    <source>
        <dbReference type="ARBA" id="ARBA00060595"/>
    </source>
</evidence>
<dbReference type="PROSITE" id="PS51464">
    <property type="entry name" value="SIS"/>
    <property type="match status" value="1"/>
</dbReference>
<comment type="pathway">
    <text evidence="12">Amino-sugar metabolism; N-acetylmuramate degradation.</text>
</comment>
<dbReference type="GO" id="GO:0097173">
    <property type="term" value="P:N-acetylmuramic acid catabolic process"/>
    <property type="evidence" value="ECO:0007669"/>
    <property type="project" value="UniProtKB-UniPathway"/>
</dbReference>
<evidence type="ECO:0000256" key="7">
    <source>
        <dbReference type="ARBA" id="ARBA00061234"/>
    </source>
</evidence>
<dbReference type="UniPathway" id="UPA00342"/>
<sequence length="309" mass="33208">MDRTLRTLTTEQINPHTLHIDTMDSESIVRLMNEEEAVVIQAVKEAIPDIAKAVDLIVQQFKKGGRLIYLGAGTSGRLGMLDASECPPTFGVPPEKVQFVLAGGSEAFLKGIEDAEDDEGAAKRDLTALNPDENDCLVAISASGRTPYCVSALQIAQELNVPTVTISCNKPAEMSRYADVPIEVVCGPEVLVGSTRLKAGTAQKMVLNMLSTASMIRLGKAYRNLMVDMVPINSKLRERAKRMVMEATEVSYATAEKALLEANWNVKAAIVMVLADVPAAKAEQLLEEASGFVRKAVAMAETDGGEGDL</sequence>
<evidence type="ECO:0000256" key="4">
    <source>
        <dbReference type="ARBA" id="ARBA00051747"/>
    </source>
</evidence>
<comment type="miscellaneous">
    <text evidence="12">A lyase-type mechanism (elimination/hydration) is suggested for the cleavage of the lactyl ether bond of MurNAc 6-phosphate, with the formation of an alpha,beta-unsaturated aldehyde intermediate with (E)-stereochemistry, followed by the syn addition of water to give product.</text>
</comment>
<keyword evidence="3 12" id="KW-0119">Carbohydrate metabolism</keyword>
<dbReference type="NCBIfam" id="NF009222">
    <property type="entry name" value="PRK12570.1"/>
    <property type="match status" value="1"/>
</dbReference>
<dbReference type="STRING" id="1471761.B0W44_11855"/>
<dbReference type="AlphaFoldDB" id="A0A1U9K8I9"/>
<proteinExistence type="inferred from homology"/>
<dbReference type="GO" id="GO:0097367">
    <property type="term" value="F:carbohydrate derivative binding"/>
    <property type="evidence" value="ECO:0007669"/>
    <property type="project" value="InterPro"/>
</dbReference>
<dbReference type="NCBIfam" id="NF003915">
    <property type="entry name" value="PRK05441.1"/>
    <property type="match status" value="1"/>
</dbReference>
<keyword evidence="2 12" id="KW-0456">Lyase</keyword>
<evidence type="ECO:0000256" key="11">
    <source>
        <dbReference type="ARBA" id="ARBA00084049"/>
    </source>
</evidence>
<evidence type="ECO:0000313" key="14">
    <source>
        <dbReference type="EMBL" id="AQS56352.1"/>
    </source>
</evidence>
<dbReference type="CDD" id="cd05007">
    <property type="entry name" value="SIS_Etherase"/>
    <property type="match status" value="1"/>
</dbReference>
<dbReference type="FunFam" id="1.10.8.1080:FF:000001">
    <property type="entry name" value="N-acetylmuramic acid 6-phosphate etherase"/>
    <property type="match status" value="1"/>
</dbReference>
<dbReference type="KEGG" id="ntr:B0W44_11855"/>
<dbReference type="Gene3D" id="1.10.8.1080">
    <property type="match status" value="1"/>
</dbReference>
<dbReference type="FunFam" id="3.40.50.10490:FF:000014">
    <property type="entry name" value="N-acetylmuramic acid 6-phosphate etherase"/>
    <property type="match status" value="1"/>
</dbReference>
<dbReference type="PANTHER" id="PTHR10088:SF4">
    <property type="entry name" value="GLUCOKINASE REGULATORY PROTEIN"/>
    <property type="match status" value="1"/>
</dbReference>
<evidence type="ECO:0000256" key="1">
    <source>
        <dbReference type="ARBA" id="ARBA00011738"/>
    </source>
</evidence>
<dbReference type="GO" id="GO:0016803">
    <property type="term" value="F:ether hydrolase activity"/>
    <property type="evidence" value="ECO:0007669"/>
    <property type="project" value="TreeGrafter"/>
</dbReference>
<accession>A0A1U9K8I9</accession>
<comment type="function">
    <text evidence="12">Specifically catalyzes the cleavage of the D-lactyl ether substituent of MurNAc 6-phosphate, producing GlcNAc 6-phosphate and D-lactate.</text>
</comment>
<organism evidence="14 15">
    <name type="scientific">Novibacillus thermophilus</name>
    <dbReference type="NCBI Taxonomy" id="1471761"/>
    <lineage>
        <taxon>Bacteria</taxon>
        <taxon>Bacillati</taxon>
        <taxon>Bacillota</taxon>
        <taxon>Bacilli</taxon>
        <taxon>Bacillales</taxon>
        <taxon>Thermoactinomycetaceae</taxon>
        <taxon>Novibacillus</taxon>
    </lineage>
</organism>
<dbReference type="Gene3D" id="3.40.50.10490">
    <property type="entry name" value="Glucose-6-phosphate isomerase like protein, domain 1"/>
    <property type="match status" value="1"/>
</dbReference>